<dbReference type="EMBL" id="ASPP01038606">
    <property type="protein sequence ID" value="ETO01324.1"/>
    <property type="molecule type" value="Genomic_DNA"/>
</dbReference>
<name>X6LI82_RETFI</name>
<dbReference type="AlphaFoldDB" id="X6LI82"/>
<gene>
    <name evidence="1" type="ORF">RFI_36116</name>
</gene>
<comment type="caution">
    <text evidence="1">The sequence shown here is derived from an EMBL/GenBank/DDBJ whole genome shotgun (WGS) entry which is preliminary data.</text>
</comment>
<protein>
    <submittedName>
        <fullName evidence="1">Uncharacterized protein</fullName>
    </submittedName>
</protein>
<evidence type="ECO:0000313" key="2">
    <source>
        <dbReference type="Proteomes" id="UP000023152"/>
    </source>
</evidence>
<feature type="non-terminal residue" evidence="1">
    <location>
        <position position="200"/>
    </location>
</feature>
<organism evidence="1 2">
    <name type="scientific">Reticulomyxa filosa</name>
    <dbReference type="NCBI Taxonomy" id="46433"/>
    <lineage>
        <taxon>Eukaryota</taxon>
        <taxon>Sar</taxon>
        <taxon>Rhizaria</taxon>
        <taxon>Retaria</taxon>
        <taxon>Foraminifera</taxon>
        <taxon>Monothalamids</taxon>
        <taxon>Reticulomyxidae</taxon>
        <taxon>Reticulomyxa</taxon>
    </lineage>
</organism>
<sequence length="200" mass="22980">MNVYKTTNCIFQSTQHFYKSFVTHLKFYKYIRLTTNFFYFYLKVALLPFDVLSGQTNEKILSGYSNSSMKSLLLLVAMHALNAFVVSNTRNCSETNGQVHSNQHSNTNILIISCDTLLNQPANYVWKCEQYLKFYNDMAYASTVQIFNNESVLLKIEIIRIFQSALVTNPNHLQTKMLAINMIISTSCIISTIYKLTSKA</sequence>
<proteinExistence type="predicted"/>
<dbReference type="Proteomes" id="UP000023152">
    <property type="component" value="Unassembled WGS sequence"/>
</dbReference>
<reference evidence="1 2" key="1">
    <citation type="journal article" date="2013" name="Curr. Biol.">
        <title>The Genome of the Foraminiferan Reticulomyxa filosa.</title>
        <authorList>
            <person name="Glockner G."/>
            <person name="Hulsmann N."/>
            <person name="Schleicher M."/>
            <person name="Noegel A.A."/>
            <person name="Eichinger L."/>
            <person name="Gallinger C."/>
            <person name="Pawlowski J."/>
            <person name="Sierra R."/>
            <person name="Euteneuer U."/>
            <person name="Pillet L."/>
            <person name="Moustafa A."/>
            <person name="Platzer M."/>
            <person name="Groth M."/>
            <person name="Szafranski K."/>
            <person name="Schliwa M."/>
        </authorList>
    </citation>
    <scope>NUCLEOTIDE SEQUENCE [LARGE SCALE GENOMIC DNA]</scope>
</reference>
<accession>X6LI82</accession>
<keyword evidence="2" id="KW-1185">Reference proteome</keyword>
<evidence type="ECO:0000313" key="1">
    <source>
        <dbReference type="EMBL" id="ETO01324.1"/>
    </source>
</evidence>